<proteinExistence type="predicted"/>
<gene>
    <name evidence="2" type="ORF">Adt_05565</name>
</gene>
<dbReference type="AlphaFoldDB" id="A0ABD1V4F8"/>
<organism evidence="2 3">
    <name type="scientific">Abeliophyllum distichum</name>
    <dbReference type="NCBI Taxonomy" id="126358"/>
    <lineage>
        <taxon>Eukaryota</taxon>
        <taxon>Viridiplantae</taxon>
        <taxon>Streptophyta</taxon>
        <taxon>Embryophyta</taxon>
        <taxon>Tracheophyta</taxon>
        <taxon>Spermatophyta</taxon>
        <taxon>Magnoliopsida</taxon>
        <taxon>eudicotyledons</taxon>
        <taxon>Gunneridae</taxon>
        <taxon>Pentapetalae</taxon>
        <taxon>asterids</taxon>
        <taxon>lamiids</taxon>
        <taxon>Lamiales</taxon>
        <taxon>Oleaceae</taxon>
        <taxon>Forsythieae</taxon>
        <taxon>Abeliophyllum</taxon>
    </lineage>
</organism>
<name>A0ABD1V4F8_9LAMI</name>
<dbReference type="Proteomes" id="UP001604336">
    <property type="component" value="Unassembled WGS sequence"/>
</dbReference>
<evidence type="ECO:0000256" key="1">
    <source>
        <dbReference type="SAM" id="Coils"/>
    </source>
</evidence>
<sequence length="156" mass="17815">MSITYEKLKADLKETESNVFQLMKKLDDANIAQSVTAEALERANGEKKLLREDTSSSQMEVANLTEAAVTNQEEITKLKSDIEVSEKARLDIEVMNAILLAKKKSLVKRLENIKAEFIANFHDTEAYFEFSNLFASRRCPMFFDLSILSWTLSLQR</sequence>
<protein>
    <submittedName>
        <fullName evidence="2">Uncharacterized protein</fullName>
    </submittedName>
</protein>
<evidence type="ECO:0000313" key="2">
    <source>
        <dbReference type="EMBL" id="KAL2532214.1"/>
    </source>
</evidence>
<comment type="caution">
    <text evidence="2">The sequence shown here is derived from an EMBL/GenBank/DDBJ whole genome shotgun (WGS) entry which is preliminary data.</text>
</comment>
<keyword evidence="3" id="KW-1185">Reference proteome</keyword>
<evidence type="ECO:0000313" key="3">
    <source>
        <dbReference type="Proteomes" id="UP001604336"/>
    </source>
</evidence>
<keyword evidence="1" id="KW-0175">Coiled coil</keyword>
<reference evidence="3" key="1">
    <citation type="submission" date="2024-07" db="EMBL/GenBank/DDBJ databases">
        <title>Two chromosome-level genome assemblies of Korean endemic species Abeliophyllum distichum and Forsythia ovata (Oleaceae).</title>
        <authorList>
            <person name="Jang H."/>
        </authorList>
    </citation>
    <scope>NUCLEOTIDE SEQUENCE [LARGE SCALE GENOMIC DNA]</scope>
</reference>
<dbReference type="EMBL" id="JBFOLK010000002">
    <property type="protein sequence ID" value="KAL2532214.1"/>
    <property type="molecule type" value="Genomic_DNA"/>
</dbReference>
<feature type="coiled-coil region" evidence="1">
    <location>
        <begin position="5"/>
        <end position="32"/>
    </location>
</feature>
<accession>A0ABD1V4F8</accession>